<evidence type="ECO:0000313" key="2">
    <source>
        <dbReference type="EMBL" id="HAF4210048.1"/>
    </source>
</evidence>
<reference evidence="1" key="1">
    <citation type="journal article" date="2018" name="Genome Biol.">
        <title>SKESA: strategic k-mer extension for scrupulous assemblies.</title>
        <authorList>
            <person name="Souvorov A."/>
            <person name="Agarwala R."/>
            <person name="Lipman D.J."/>
        </authorList>
    </citation>
    <scope>NUCLEOTIDE SEQUENCE</scope>
    <source>
        <strain evidence="1">MA.JE_S09-001004</strain>
        <strain evidence="2">MA.JE_S09-001704</strain>
    </source>
</reference>
<organism evidence="1">
    <name type="scientific">Salmonella enterica</name>
    <name type="common">Salmonella choleraesuis</name>
    <dbReference type="NCBI Taxonomy" id="28901"/>
    <lineage>
        <taxon>Bacteria</taxon>
        <taxon>Pseudomonadati</taxon>
        <taxon>Pseudomonadota</taxon>
        <taxon>Gammaproteobacteria</taxon>
        <taxon>Enterobacterales</taxon>
        <taxon>Enterobacteriaceae</taxon>
        <taxon>Salmonella</taxon>
    </lineage>
</organism>
<evidence type="ECO:0000313" key="1">
    <source>
        <dbReference type="EMBL" id="HAF3904318.1"/>
    </source>
</evidence>
<dbReference type="EMBL" id="DAAVCN010000029">
    <property type="protein sequence ID" value="HAF4210048.1"/>
    <property type="molecule type" value="Genomic_DNA"/>
</dbReference>
<dbReference type="EMBL" id="DAAUZK010000029">
    <property type="protein sequence ID" value="HAF3904318.1"/>
    <property type="molecule type" value="Genomic_DNA"/>
</dbReference>
<dbReference type="AlphaFoldDB" id="A0A746KNV3"/>
<feature type="non-terminal residue" evidence="1">
    <location>
        <position position="47"/>
    </location>
</feature>
<sequence length="47" mass="4900">MNTKLQASLVKVPQITLTFWIVKIAVTTLGETGGDAVSMSMGIGYAG</sequence>
<comment type="caution">
    <text evidence="1">The sequence shown here is derived from an EMBL/GenBank/DDBJ whole genome shotgun (WGS) entry which is preliminary data.</text>
</comment>
<dbReference type="InterPro" id="IPR007136">
    <property type="entry name" value="DUF347"/>
</dbReference>
<reference evidence="1" key="2">
    <citation type="submission" date="2020-02" db="EMBL/GenBank/DDBJ databases">
        <authorList>
            <consortium name="NCBI Pathogen Detection Project"/>
        </authorList>
    </citation>
    <scope>NUCLEOTIDE SEQUENCE</scope>
    <source>
        <strain evidence="1">MA.JE_S09-001004</strain>
        <strain evidence="2">MA.JE_S09-001704</strain>
    </source>
</reference>
<gene>
    <name evidence="1" type="ORF">G8A87_004986</name>
    <name evidence="2" type="ORF">G8N07_004994</name>
</gene>
<dbReference type="Pfam" id="PF03988">
    <property type="entry name" value="DUF347"/>
    <property type="match status" value="1"/>
</dbReference>
<protein>
    <submittedName>
        <fullName evidence="1">Uncharacterized protein</fullName>
    </submittedName>
</protein>
<proteinExistence type="predicted"/>
<accession>A0A746KNV3</accession>
<name>A0A746KNV3_SALER</name>